<dbReference type="EMBL" id="CP029462">
    <property type="protein sequence ID" value="AXL20340.1"/>
    <property type="molecule type" value="Genomic_DNA"/>
</dbReference>
<feature type="compositionally biased region" description="Basic and acidic residues" evidence="1">
    <location>
        <begin position="151"/>
        <end position="162"/>
    </location>
</feature>
<dbReference type="InterPro" id="IPR001646">
    <property type="entry name" value="5peptide_repeat"/>
</dbReference>
<dbReference type="Gene3D" id="2.160.20.80">
    <property type="entry name" value="E3 ubiquitin-protein ligase SopA"/>
    <property type="match status" value="1"/>
</dbReference>
<sequence>MKRGNTMEKKMFFGREVIEGKTFNALPEMGDKKYYVECKFKGVQAERADMSHTEFNRCEFEGCNFKNAKMQEAVFSNSYFSDCELRSADLTLAKLDHGRIDGCRIDDMRLAGASFESMYMTRNKGKALDVDSVRFGLGGATQTEYERHTAKLRQELSGEKQVKRVIGRHTGGRESERGR</sequence>
<dbReference type="Pfam" id="PF13599">
    <property type="entry name" value="Pentapeptide_4"/>
    <property type="match status" value="1"/>
</dbReference>
<gene>
    <name evidence="2" type="ORF">DKB62_01435</name>
</gene>
<accession>A0A346AWU7</accession>
<protein>
    <recommendedName>
        <fullName evidence="4">Pentapeptide repeat-containing protein</fullName>
    </recommendedName>
</protein>
<dbReference type="PANTHER" id="PTHR14136">
    <property type="entry name" value="BTB_POZ DOMAIN-CONTAINING PROTEIN KCTD9"/>
    <property type="match status" value="1"/>
</dbReference>
<dbReference type="OrthoDB" id="67652at2"/>
<evidence type="ECO:0008006" key="4">
    <source>
        <dbReference type="Google" id="ProtNLM"/>
    </source>
</evidence>
<name>A0A346AWU7_9FIRM</name>
<organism evidence="2 3">
    <name type="scientific">Megasphaera stantonii</name>
    <dbReference type="NCBI Taxonomy" id="2144175"/>
    <lineage>
        <taxon>Bacteria</taxon>
        <taxon>Bacillati</taxon>
        <taxon>Bacillota</taxon>
        <taxon>Negativicutes</taxon>
        <taxon>Veillonellales</taxon>
        <taxon>Veillonellaceae</taxon>
        <taxon>Megasphaera</taxon>
    </lineage>
</organism>
<evidence type="ECO:0000313" key="3">
    <source>
        <dbReference type="Proteomes" id="UP000254337"/>
    </source>
</evidence>
<evidence type="ECO:0000256" key="1">
    <source>
        <dbReference type="SAM" id="MobiDB-lite"/>
    </source>
</evidence>
<keyword evidence="3" id="KW-1185">Reference proteome</keyword>
<dbReference type="Proteomes" id="UP000254337">
    <property type="component" value="Chromosome"/>
</dbReference>
<dbReference type="InterPro" id="IPR051082">
    <property type="entry name" value="Pentapeptide-BTB/POZ_domain"/>
</dbReference>
<dbReference type="KEGG" id="meg:DKB62_01435"/>
<evidence type="ECO:0000313" key="2">
    <source>
        <dbReference type="EMBL" id="AXL20340.1"/>
    </source>
</evidence>
<dbReference type="PANTHER" id="PTHR14136:SF17">
    <property type="entry name" value="BTB_POZ DOMAIN-CONTAINING PROTEIN KCTD9"/>
    <property type="match status" value="1"/>
</dbReference>
<dbReference type="SUPFAM" id="SSF141571">
    <property type="entry name" value="Pentapeptide repeat-like"/>
    <property type="match status" value="1"/>
</dbReference>
<reference evidence="2 3" key="1">
    <citation type="submission" date="2018-05" db="EMBL/GenBank/DDBJ databases">
        <title>Complete genome sequence of Megasphaera sp. AJH120T, isolated from the ceca of a chicken.</title>
        <authorList>
            <person name="Maki J."/>
            <person name="Looft T."/>
        </authorList>
    </citation>
    <scope>NUCLEOTIDE SEQUENCE [LARGE SCALE GENOMIC DNA]</scope>
    <source>
        <strain evidence="2 3">AJH120</strain>
    </source>
</reference>
<feature type="region of interest" description="Disordered" evidence="1">
    <location>
        <begin position="151"/>
        <end position="179"/>
    </location>
</feature>
<dbReference type="AlphaFoldDB" id="A0A346AWU7"/>
<proteinExistence type="predicted"/>